<proteinExistence type="predicted"/>
<evidence type="ECO:0000313" key="7">
    <source>
        <dbReference type="Proteomes" id="UP000660861"/>
    </source>
</evidence>
<evidence type="ECO:0000256" key="1">
    <source>
        <dbReference type="ARBA" id="ARBA00023015"/>
    </source>
</evidence>
<keyword evidence="7" id="KW-1185">Reference proteome</keyword>
<dbReference type="SMART" id="SM00422">
    <property type="entry name" value="HTH_MERR"/>
    <property type="match status" value="1"/>
</dbReference>
<dbReference type="GO" id="GO:0003700">
    <property type="term" value="F:DNA-binding transcription factor activity"/>
    <property type="evidence" value="ECO:0007669"/>
    <property type="project" value="InterPro"/>
</dbReference>
<evidence type="ECO:0000313" key="6">
    <source>
        <dbReference type="EMBL" id="MBC8570336.1"/>
    </source>
</evidence>
<dbReference type="Proteomes" id="UP000660861">
    <property type="component" value="Unassembled WGS sequence"/>
</dbReference>
<dbReference type="Gene3D" id="1.10.490.50">
    <property type="entry name" value="Antibiotic binding domain of TipA-like multidrug resistance regulators"/>
    <property type="match status" value="1"/>
</dbReference>
<evidence type="ECO:0000256" key="4">
    <source>
        <dbReference type="ARBA" id="ARBA00023163"/>
    </source>
</evidence>
<dbReference type="PANTHER" id="PTHR30204">
    <property type="entry name" value="REDOX-CYCLING DRUG-SENSING TRANSCRIPTIONAL ACTIVATOR SOXR"/>
    <property type="match status" value="1"/>
</dbReference>
<dbReference type="PRINTS" id="PR00040">
    <property type="entry name" value="HTHMERR"/>
</dbReference>
<dbReference type="Gene3D" id="1.10.1660.10">
    <property type="match status" value="1"/>
</dbReference>
<feature type="domain" description="HTH merR-type" evidence="5">
    <location>
        <begin position="1"/>
        <end position="71"/>
    </location>
</feature>
<organism evidence="6 7">
    <name type="scientific">Zongyangia hominis</name>
    <dbReference type="NCBI Taxonomy" id="2763677"/>
    <lineage>
        <taxon>Bacteria</taxon>
        <taxon>Bacillati</taxon>
        <taxon>Bacillota</taxon>
        <taxon>Clostridia</taxon>
        <taxon>Eubacteriales</taxon>
        <taxon>Oscillospiraceae</taxon>
        <taxon>Zongyangia</taxon>
    </lineage>
</organism>
<dbReference type="EMBL" id="JACRTC010000003">
    <property type="protein sequence ID" value="MBC8570336.1"/>
    <property type="molecule type" value="Genomic_DNA"/>
</dbReference>
<keyword evidence="1" id="KW-0805">Transcription regulation</keyword>
<dbReference type="CDD" id="cd01106">
    <property type="entry name" value="HTH_TipAL-Mta"/>
    <property type="match status" value="1"/>
</dbReference>
<reference evidence="6" key="1">
    <citation type="submission" date="2020-08" db="EMBL/GenBank/DDBJ databases">
        <title>Genome public.</title>
        <authorList>
            <person name="Liu C."/>
            <person name="Sun Q."/>
        </authorList>
    </citation>
    <scope>NUCLEOTIDE SEQUENCE</scope>
    <source>
        <strain evidence="6">NSJ-54</strain>
    </source>
</reference>
<dbReference type="Pfam" id="PF07739">
    <property type="entry name" value="TipAS"/>
    <property type="match status" value="1"/>
</dbReference>
<dbReference type="SUPFAM" id="SSF89082">
    <property type="entry name" value="Antibiotic binding domain of TipA-like multidrug resistance regulators"/>
    <property type="match status" value="1"/>
</dbReference>
<dbReference type="AlphaFoldDB" id="A0A926EDY0"/>
<dbReference type="PANTHER" id="PTHR30204:SF90">
    <property type="entry name" value="HTH-TYPE TRANSCRIPTIONAL ACTIVATOR MTA"/>
    <property type="match status" value="1"/>
</dbReference>
<evidence type="ECO:0000256" key="2">
    <source>
        <dbReference type="ARBA" id="ARBA00023125"/>
    </source>
</evidence>
<dbReference type="SUPFAM" id="SSF46955">
    <property type="entry name" value="Putative DNA-binding domain"/>
    <property type="match status" value="1"/>
</dbReference>
<dbReference type="Pfam" id="PF13411">
    <property type="entry name" value="MerR_1"/>
    <property type="match status" value="1"/>
</dbReference>
<evidence type="ECO:0000256" key="3">
    <source>
        <dbReference type="ARBA" id="ARBA00023159"/>
    </source>
</evidence>
<name>A0A926EDY0_9FIRM</name>
<keyword evidence="2" id="KW-0238">DNA-binding</keyword>
<sequence length="254" mass="28785">MKKTVRQLAELSGISVRTLHYYDEIGLLCPSELTEAGYRLYDDAALLRLRQILFFRELGFPLKEIGEFLDSPSFDERGALENQRDLLLLKRQRLDGIIGLVERLLKGEQMTDMKAFDQSGIEAAKRKYAKEAKERWGGTDAYQQSEERAARYTPADWDKIQAGMDEIFSAFAALRGQDPGCEEAEKLVRRWQDFLTEHFYDCSDEILLGLGEMYVGDQRFLKNLDTRYGEGTAATISAAIHAACGDVSDTGSRD</sequence>
<dbReference type="InterPro" id="IPR047057">
    <property type="entry name" value="MerR_fam"/>
</dbReference>
<dbReference type="InterPro" id="IPR036244">
    <property type="entry name" value="TipA-like_antibiotic-bd"/>
</dbReference>
<evidence type="ECO:0000259" key="5">
    <source>
        <dbReference type="PROSITE" id="PS50937"/>
    </source>
</evidence>
<dbReference type="InterPro" id="IPR009061">
    <property type="entry name" value="DNA-bd_dom_put_sf"/>
</dbReference>
<dbReference type="InterPro" id="IPR000551">
    <property type="entry name" value="MerR-type_HTH_dom"/>
</dbReference>
<protein>
    <submittedName>
        <fullName evidence="6">MerR family transcriptional regulator</fullName>
    </submittedName>
</protein>
<dbReference type="GO" id="GO:0003677">
    <property type="term" value="F:DNA binding"/>
    <property type="evidence" value="ECO:0007669"/>
    <property type="project" value="UniProtKB-KW"/>
</dbReference>
<dbReference type="PROSITE" id="PS50937">
    <property type="entry name" value="HTH_MERR_2"/>
    <property type="match status" value="1"/>
</dbReference>
<gene>
    <name evidence="6" type="ORF">H8709_05780</name>
</gene>
<accession>A0A926EDY0</accession>
<comment type="caution">
    <text evidence="6">The sequence shown here is derived from an EMBL/GenBank/DDBJ whole genome shotgun (WGS) entry which is preliminary data.</text>
</comment>
<dbReference type="InterPro" id="IPR012925">
    <property type="entry name" value="TipAS_dom"/>
</dbReference>
<keyword evidence="4" id="KW-0804">Transcription</keyword>
<keyword evidence="3" id="KW-0010">Activator</keyword>